<evidence type="ECO:0000313" key="3">
    <source>
        <dbReference type="Proteomes" id="UP000547973"/>
    </source>
</evidence>
<protein>
    <submittedName>
        <fullName evidence="2">Pimeloyl-ACP methyl ester carboxylesterase</fullName>
    </submittedName>
</protein>
<dbReference type="Pfam" id="PF12697">
    <property type="entry name" value="Abhydrolase_6"/>
    <property type="match status" value="1"/>
</dbReference>
<dbReference type="GO" id="GO:0003824">
    <property type="term" value="F:catalytic activity"/>
    <property type="evidence" value="ECO:0007669"/>
    <property type="project" value="UniProtKB-ARBA"/>
</dbReference>
<evidence type="ECO:0000259" key="1">
    <source>
        <dbReference type="Pfam" id="PF12697"/>
    </source>
</evidence>
<dbReference type="SUPFAM" id="SSF53474">
    <property type="entry name" value="alpha/beta-Hydrolases"/>
    <property type="match status" value="1"/>
</dbReference>
<organism evidence="2 3">
    <name type="scientific">Demequina lutea</name>
    <dbReference type="NCBI Taxonomy" id="431489"/>
    <lineage>
        <taxon>Bacteria</taxon>
        <taxon>Bacillati</taxon>
        <taxon>Actinomycetota</taxon>
        <taxon>Actinomycetes</taxon>
        <taxon>Micrococcales</taxon>
        <taxon>Demequinaceae</taxon>
        <taxon>Demequina</taxon>
    </lineage>
</organism>
<dbReference type="PANTHER" id="PTHR43689:SF8">
    <property type="entry name" value="ALPHA_BETA-HYDROLASES SUPERFAMILY PROTEIN"/>
    <property type="match status" value="1"/>
</dbReference>
<dbReference type="Proteomes" id="UP000547973">
    <property type="component" value="Unassembled WGS sequence"/>
</dbReference>
<dbReference type="RefSeq" id="WP_062073980.1">
    <property type="nucleotide sequence ID" value="NZ_BBRC01000002.1"/>
</dbReference>
<keyword evidence="3" id="KW-1185">Reference proteome</keyword>
<dbReference type="PRINTS" id="PR00111">
    <property type="entry name" value="ABHYDROLASE"/>
</dbReference>
<dbReference type="EMBL" id="JACBZO010000001">
    <property type="protein sequence ID" value="NYI42089.1"/>
    <property type="molecule type" value="Genomic_DNA"/>
</dbReference>
<proteinExistence type="predicted"/>
<comment type="caution">
    <text evidence="2">The sequence shown here is derived from an EMBL/GenBank/DDBJ whole genome shotgun (WGS) entry which is preliminary data.</text>
</comment>
<name>A0A7Z0CIM5_9MICO</name>
<dbReference type="InterPro" id="IPR029058">
    <property type="entry name" value="AB_hydrolase_fold"/>
</dbReference>
<dbReference type="AlphaFoldDB" id="A0A7Z0CIM5"/>
<dbReference type="InterPro" id="IPR000073">
    <property type="entry name" value="AB_hydrolase_1"/>
</dbReference>
<sequence length="263" mass="26711">MSNPISLTIGTSFGDVPLSAVLFNADERGTGRPVVILHGGAGPASVTGFADLLADATGTRVIVPTHPGFGGTSRPEALTTVVGLAEVYAGLLDALGLEDATVIGNSIGGWITAELAVRGSQRLGRIALVDSVGIEVAGHPVASGLTPAQLTQHAWYDPSKAPSVDPATLPPAVAEVLAGNRATLALYGGSMSDATLLGRLAGIAVPALVLWGEADRIADVDYGRAFAAAIPGARFDVLPQTGHVPQMETPDVLLEALRAFVGE</sequence>
<dbReference type="OrthoDB" id="3249793at2"/>
<evidence type="ECO:0000313" key="2">
    <source>
        <dbReference type="EMBL" id="NYI42089.1"/>
    </source>
</evidence>
<dbReference type="Gene3D" id="3.40.50.1820">
    <property type="entry name" value="alpha/beta hydrolase"/>
    <property type="match status" value="1"/>
</dbReference>
<gene>
    <name evidence="2" type="ORF">BKA03_002208</name>
</gene>
<accession>A0A7Z0CIM5</accession>
<dbReference type="PANTHER" id="PTHR43689">
    <property type="entry name" value="HYDROLASE"/>
    <property type="match status" value="1"/>
</dbReference>
<reference evidence="2 3" key="1">
    <citation type="submission" date="2020-07" db="EMBL/GenBank/DDBJ databases">
        <title>Sequencing the genomes of 1000 actinobacteria strains.</title>
        <authorList>
            <person name="Klenk H.-P."/>
        </authorList>
    </citation>
    <scope>NUCLEOTIDE SEQUENCE [LARGE SCALE GENOMIC DNA]</scope>
    <source>
        <strain evidence="2 3">DSM 19970</strain>
    </source>
</reference>
<feature type="domain" description="AB hydrolase-1" evidence="1">
    <location>
        <begin position="34"/>
        <end position="255"/>
    </location>
</feature>